<organism evidence="5 6">
    <name type="scientific">Russula ochroleuca</name>
    <dbReference type="NCBI Taxonomy" id="152965"/>
    <lineage>
        <taxon>Eukaryota</taxon>
        <taxon>Fungi</taxon>
        <taxon>Dikarya</taxon>
        <taxon>Basidiomycota</taxon>
        <taxon>Agaricomycotina</taxon>
        <taxon>Agaricomycetes</taxon>
        <taxon>Russulales</taxon>
        <taxon>Russulaceae</taxon>
        <taxon>Russula</taxon>
    </lineage>
</organism>
<dbReference type="SUPFAM" id="SSF50685">
    <property type="entry name" value="Barwin-like endoglucanases"/>
    <property type="match status" value="1"/>
</dbReference>
<dbReference type="OrthoDB" id="4898945at2759"/>
<dbReference type="CDD" id="cd22778">
    <property type="entry name" value="DPBB_CEPL-like"/>
    <property type="match status" value="1"/>
</dbReference>
<dbReference type="Gene3D" id="2.40.40.10">
    <property type="entry name" value="RlpA-like domain"/>
    <property type="match status" value="1"/>
</dbReference>
<keyword evidence="4" id="KW-0732">Signal</keyword>
<dbReference type="GO" id="GO:0005576">
    <property type="term" value="C:extracellular region"/>
    <property type="evidence" value="ECO:0007669"/>
    <property type="project" value="UniProtKB-SubCell"/>
</dbReference>
<reference evidence="5" key="2">
    <citation type="journal article" date="2020" name="Nat. Commun.">
        <title>Large-scale genome sequencing of mycorrhizal fungi provides insights into the early evolution of symbiotic traits.</title>
        <authorList>
            <person name="Miyauchi S."/>
            <person name="Kiss E."/>
            <person name="Kuo A."/>
            <person name="Drula E."/>
            <person name="Kohler A."/>
            <person name="Sanchez-Garcia M."/>
            <person name="Morin E."/>
            <person name="Andreopoulos B."/>
            <person name="Barry K.W."/>
            <person name="Bonito G."/>
            <person name="Buee M."/>
            <person name="Carver A."/>
            <person name="Chen C."/>
            <person name="Cichocki N."/>
            <person name="Clum A."/>
            <person name="Culley D."/>
            <person name="Crous P.W."/>
            <person name="Fauchery L."/>
            <person name="Girlanda M."/>
            <person name="Hayes R.D."/>
            <person name="Keri Z."/>
            <person name="LaButti K."/>
            <person name="Lipzen A."/>
            <person name="Lombard V."/>
            <person name="Magnuson J."/>
            <person name="Maillard F."/>
            <person name="Murat C."/>
            <person name="Nolan M."/>
            <person name="Ohm R.A."/>
            <person name="Pangilinan J."/>
            <person name="Pereira M.F."/>
            <person name="Perotto S."/>
            <person name="Peter M."/>
            <person name="Pfister S."/>
            <person name="Riley R."/>
            <person name="Sitrit Y."/>
            <person name="Stielow J.B."/>
            <person name="Szollosi G."/>
            <person name="Zifcakova L."/>
            <person name="Stursova M."/>
            <person name="Spatafora J.W."/>
            <person name="Tedersoo L."/>
            <person name="Vaario L.M."/>
            <person name="Yamada A."/>
            <person name="Yan M."/>
            <person name="Wang P."/>
            <person name="Xu J."/>
            <person name="Bruns T."/>
            <person name="Baldrian P."/>
            <person name="Vilgalys R."/>
            <person name="Dunand C."/>
            <person name="Henrissat B."/>
            <person name="Grigoriev I.V."/>
            <person name="Hibbett D."/>
            <person name="Nagy L.G."/>
            <person name="Martin F.M."/>
        </authorList>
    </citation>
    <scope>NUCLEOTIDE SEQUENCE</scope>
    <source>
        <strain evidence="5">Prilba</strain>
    </source>
</reference>
<protein>
    <submittedName>
        <fullName evidence="5">Cerato-platanin-domain-containing protein</fullName>
    </submittedName>
</protein>
<sequence>MIYFTTFIIALFLTQIARALPQGCRDHVYPDLSTLDEQFNLTIPSPLEVTFDATFDNPQGLLNNVACSNGDNGLASRFPTFDTLPTFPFIGGAYDIVWNSPNCGGCWKITNTANNRAIHITAIDTAGAGFNIAEAAFKVLSGGTLGNPLIVTAQKIPETVCGI</sequence>
<keyword evidence="3" id="KW-0964">Secreted</keyword>
<dbReference type="Pfam" id="PF07249">
    <property type="entry name" value="Cerato-platanin"/>
    <property type="match status" value="1"/>
</dbReference>
<comment type="subcellular location">
    <subcellularLocation>
        <location evidence="1">Secreted</location>
    </subcellularLocation>
</comment>
<evidence type="ECO:0000256" key="4">
    <source>
        <dbReference type="SAM" id="SignalP"/>
    </source>
</evidence>
<dbReference type="EMBL" id="WHVB01000037">
    <property type="protein sequence ID" value="KAF8467138.1"/>
    <property type="molecule type" value="Genomic_DNA"/>
</dbReference>
<dbReference type="Proteomes" id="UP000759537">
    <property type="component" value="Unassembled WGS sequence"/>
</dbReference>
<evidence type="ECO:0000256" key="3">
    <source>
        <dbReference type="ARBA" id="ARBA00022525"/>
    </source>
</evidence>
<evidence type="ECO:0000256" key="2">
    <source>
        <dbReference type="ARBA" id="ARBA00010421"/>
    </source>
</evidence>
<dbReference type="InterPro" id="IPR036908">
    <property type="entry name" value="RlpA-like_sf"/>
</dbReference>
<dbReference type="AlphaFoldDB" id="A0A9P5JX01"/>
<comment type="caution">
    <text evidence="5">The sequence shown here is derived from an EMBL/GenBank/DDBJ whole genome shotgun (WGS) entry which is preliminary data.</text>
</comment>
<accession>A0A9P5JX01</accession>
<evidence type="ECO:0000313" key="5">
    <source>
        <dbReference type="EMBL" id="KAF8467138.1"/>
    </source>
</evidence>
<feature type="signal peptide" evidence="4">
    <location>
        <begin position="1"/>
        <end position="19"/>
    </location>
</feature>
<name>A0A9P5JX01_9AGAM</name>
<dbReference type="InterPro" id="IPR010829">
    <property type="entry name" value="Cerato-platanin"/>
</dbReference>
<feature type="chain" id="PRO_5040234666" evidence="4">
    <location>
        <begin position="20"/>
        <end position="163"/>
    </location>
</feature>
<comment type="similarity">
    <text evidence="2">Belongs to the cerato-platanin family.</text>
</comment>
<proteinExistence type="inferred from homology"/>
<evidence type="ECO:0000256" key="1">
    <source>
        <dbReference type="ARBA" id="ARBA00004613"/>
    </source>
</evidence>
<keyword evidence="6" id="KW-1185">Reference proteome</keyword>
<gene>
    <name evidence="5" type="ORF">DFH94DRAFT_779571</name>
</gene>
<evidence type="ECO:0000313" key="6">
    <source>
        <dbReference type="Proteomes" id="UP000759537"/>
    </source>
</evidence>
<reference evidence="5" key="1">
    <citation type="submission" date="2019-10" db="EMBL/GenBank/DDBJ databases">
        <authorList>
            <consortium name="DOE Joint Genome Institute"/>
            <person name="Kuo A."/>
            <person name="Miyauchi S."/>
            <person name="Kiss E."/>
            <person name="Drula E."/>
            <person name="Kohler A."/>
            <person name="Sanchez-Garcia M."/>
            <person name="Andreopoulos B."/>
            <person name="Barry K.W."/>
            <person name="Bonito G."/>
            <person name="Buee M."/>
            <person name="Carver A."/>
            <person name="Chen C."/>
            <person name="Cichocki N."/>
            <person name="Clum A."/>
            <person name="Culley D."/>
            <person name="Crous P.W."/>
            <person name="Fauchery L."/>
            <person name="Girlanda M."/>
            <person name="Hayes R."/>
            <person name="Keri Z."/>
            <person name="LaButti K."/>
            <person name="Lipzen A."/>
            <person name="Lombard V."/>
            <person name="Magnuson J."/>
            <person name="Maillard F."/>
            <person name="Morin E."/>
            <person name="Murat C."/>
            <person name="Nolan M."/>
            <person name="Ohm R."/>
            <person name="Pangilinan J."/>
            <person name="Pereira M."/>
            <person name="Perotto S."/>
            <person name="Peter M."/>
            <person name="Riley R."/>
            <person name="Sitrit Y."/>
            <person name="Stielow B."/>
            <person name="Szollosi G."/>
            <person name="Zifcakova L."/>
            <person name="Stursova M."/>
            <person name="Spatafora J.W."/>
            <person name="Tedersoo L."/>
            <person name="Vaario L.-M."/>
            <person name="Yamada A."/>
            <person name="Yan M."/>
            <person name="Wang P."/>
            <person name="Xu J."/>
            <person name="Bruns T."/>
            <person name="Baldrian P."/>
            <person name="Vilgalys R."/>
            <person name="Henrissat B."/>
            <person name="Grigoriev I.V."/>
            <person name="Hibbett D."/>
            <person name="Nagy L.G."/>
            <person name="Martin F.M."/>
        </authorList>
    </citation>
    <scope>NUCLEOTIDE SEQUENCE</scope>
    <source>
        <strain evidence="5">Prilba</strain>
    </source>
</reference>